<evidence type="ECO:0000313" key="1">
    <source>
        <dbReference type="EMBL" id="TGJ75381.1"/>
    </source>
</evidence>
<keyword evidence="2" id="KW-1185">Reference proteome</keyword>
<reference evidence="1 2" key="1">
    <citation type="submission" date="2019-04" db="EMBL/GenBank/DDBJ databases">
        <authorList>
            <person name="Poehlein A."/>
            <person name="Bengelsdorf F.R."/>
            <person name="Duerre P."/>
            <person name="Daniel R."/>
        </authorList>
    </citation>
    <scope>NUCLEOTIDE SEQUENCE [LARGE SCALE GENOMIC DNA]</scope>
    <source>
        <strain evidence="1 2">BS-1</strain>
    </source>
</reference>
<accession>A0A4Z0Y7V0</accession>
<protein>
    <submittedName>
        <fullName evidence="1">Uncharacterized protein</fullName>
    </submittedName>
</protein>
<dbReference type="AlphaFoldDB" id="A0A4Z0Y7V0"/>
<dbReference type="EMBL" id="SRMQ01000019">
    <property type="protein sequence ID" value="TGJ75381.1"/>
    <property type="molecule type" value="Genomic_DNA"/>
</dbReference>
<dbReference type="Proteomes" id="UP000297714">
    <property type="component" value="Unassembled WGS sequence"/>
</dbReference>
<sequence length="189" mass="20964">MADLPEGLLNAIKAYLKITWQDEATDLEVTGYINRGMRRLQQIAGASLDFTEEGQPRALLLDYCRYARSQALEVFEKNFEAELLDLHFSTQAPVIDALTVIASPDQFGGCAITVTPKADEGNNYVCKVGTNLELPKRLEICFPENEWTLPDGKWAFWDGSNISAEAGQQIMIVEVNDEYGAERAGVVTV</sequence>
<name>A0A4Z0Y7V0_9FIRM</name>
<proteinExistence type="predicted"/>
<comment type="caution">
    <text evidence="1">The sequence shown here is derived from an EMBL/GenBank/DDBJ whole genome shotgun (WGS) entry which is preliminary data.</text>
</comment>
<evidence type="ECO:0000313" key="2">
    <source>
        <dbReference type="Proteomes" id="UP000297714"/>
    </source>
</evidence>
<gene>
    <name evidence="1" type="ORF">CAGA_24800</name>
</gene>
<dbReference type="RefSeq" id="WP_243113044.1">
    <property type="nucleotide sequence ID" value="NZ_SRMQ01000019.1"/>
</dbReference>
<organism evidence="1 2">
    <name type="scientific">Caproiciproducens galactitolivorans</name>
    <dbReference type="NCBI Taxonomy" id="642589"/>
    <lineage>
        <taxon>Bacteria</taxon>
        <taxon>Bacillati</taxon>
        <taxon>Bacillota</taxon>
        <taxon>Clostridia</taxon>
        <taxon>Eubacteriales</taxon>
        <taxon>Acutalibacteraceae</taxon>
        <taxon>Caproiciproducens</taxon>
    </lineage>
</organism>